<evidence type="ECO:0000313" key="3">
    <source>
        <dbReference type="Proteomes" id="UP001479933"/>
    </source>
</evidence>
<feature type="domain" description="HTH marR-type" evidence="1">
    <location>
        <begin position="4"/>
        <end position="137"/>
    </location>
</feature>
<name>A0ABZ2U166_9ACTN</name>
<dbReference type="InterPro" id="IPR000835">
    <property type="entry name" value="HTH_MarR-typ"/>
</dbReference>
<reference evidence="2 3" key="1">
    <citation type="journal article" date="2023" name="Virus Evol.">
        <title>Computational host range prediction-The good, the bad, and the ugly.</title>
        <authorList>
            <person name="Howell A.A."/>
            <person name="Versoza C.J."/>
            <person name="Pfeifer S.P."/>
        </authorList>
    </citation>
    <scope>NUCLEOTIDE SEQUENCE [LARGE SCALE GENOMIC DNA]</scope>
    <source>
        <strain evidence="2 3">1610/1b</strain>
    </source>
</reference>
<dbReference type="Proteomes" id="UP001479933">
    <property type="component" value="Chromosome"/>
</dbReference>
<dbReference type="Pfam" id="PF12802">
    <property type="entry name" value="MarR_2"/>
    <property type="match status" value="1"/>
</dbReference>
<evidence type="ECO:0000313" key="2">
    <source>
        <dbReference type="EMBL" id="WYY06359.1"/>
    </source>
</evidence>
<dbReference type="PANTHER" id="PTHR33164:SF57">
    <property type="entry name" value="MARR-FAMILY TRANSCRIPTIONAL REGULATOR"/>
    <property type="match status" value="1"/>
</dbReference>
<dbReference type="InterPro" id="IPR036390">
    <property type="entry name" value="WH_DNA-bd_sf"/>
</dbReference>
<dbReference type="InterPro" id="IPR039422">
    <property type="entry name" value="MarR/SlyA-like"/>
</dbReference>
<dbReference type="RefSeq" id="WP_066162431.1">
    <property type="nucleotide sequence ID" value="NZ_CP136137.1"/>
</dbReference>
<dbReference type="Gene3D" id="1.10.10.10">
    <property type="entry name" value="Winged helix-like DNA-binding domain superfamily/Winged helix DNA-binding domain"/>
    <property type="match status" value="1"/>
</dbReference>
<accession>A0ABZ2U166</accession>
<proteinExistence type="predicted"/>
<gene>
    <name evidence="2" type="ORF">RVF87_14950</name>
</gene>
<keyword evidence="3" id="KW-1185">Reference proteome</keyword>
<dbReference type="SMART" id="SM00347">
    <property type="entry name" value="HTH_MARR"/>
    <property type="match status" value="1"/>
</dbReference>
<protein>
    <submittedName>
        <fullName evidence="2">MarR family transcriptional regulator</fullName>
    </submittedName>
</protein>
<dbReference type="PANTHER" id="PTHR33164">
    <property type="entry name" value="TRANSCRIPTIONAL REGULATOR, MARR FAMILY"/>
    <property type="match status" value="1"/>
</dbReference>
<dbReference type="EMBL" id="CP136137">
    <property type="protein sequence ID" value="WYY06359.1"/>
    <property type="molecule type" value="Genomic_DNA"/>
</dbReference>
<evidence type="ECO:0000259" key="1">
    <source>
        <dbReference type="PROSITE" id="PS50995"/>
    </source>
</evidence>
<sequence>MVDDEQARRIMAEAIEIARVFEIARKRRLTSGLTGTKIGILKHLKCADARLTELAETLTVSLPVASRAVGALESEGYVVRRSDPADARASLLSLSPAGIDYLRTRESQFMAHFATRLADWSDEDAAQAEAVLSRLRAPLLAAFEPLPEQQATAPTA</sequence>
<organism evidence="2 3">
    <name type="scientific">Gordonia hydrophobica</name>
    <dbReference type="NCBI Taxonomy" id="40516"/>
    <lineage>
        <taxon>Bacteria</taxon>
        <taxon>Bacillati</taxon>
        <taxon>Actinomycetota</taxon>
        <taxon>Actinomycetes</taxon>
        <taxon>Mycobacteriales</taxon>
        <taxon>Gordoniaceae</taxon>
        <taxon>Gordonia</taxon>
    </lineage>
</organism>
<dbReference type="InterPro" id="IPR036388">
    <property type="entry name" value="WH-like_DNA-bd_sf"/>
</dbReference>
<dbReference type="PROSITE" id="PS50995">
    <property type="entry name" value="HTH_MARR_2"/>
    <property type="match status" value="1"/>
</dbReference>
<dbReference type="PRINTS" id="PR00598">
    <property type="entry name" value="HTHMARR"/>
</dbReference>
<dbReference type="SUPFAM" id="SSF46785">
    <property type="entry name" value="Winged helix' DNA-binding domain"/>
    <property type="match status" value="1"/>
</dbReference>